<reference evidence="1" key="1">
    <citation type="submission" date="2023-10" db="EMBL/GenBank/DDBJ databases">
        <authorList>
            <person name="Domelevo Entfellner J.-B."/>
        </authorList>
    </citation>
    <scope>NUCLEOTIDE SEQUENCE</scope>
</reference>
<evidence type="ECO:0000313" key="2">
    <source>
        <dbReference type="Proteomes" id="UP001189624"/>
    </source>
</evidence>
<gene>
    <name evidence="1" type="ORF">AYBTSS11_LOCUS25822</name>
</gene>
<name>A0AA86TCB5_9FABA</name>
<proteinExistence type="predicted"/>
<dbReference type="Gramene" id="rna-AYBTSS11_LOCUS25822">
    <property type="protein sequence ID" value="CAJ1973756.1"/>
    <property type="gene ID" value="gene-AYBTSS11_LOCUS25822"/>
</dbReference>
<accession>A0AA86TCB5</accession>
<organism evidence="1 2">
    <name type="scientific">Sphenostylis stenocarpa</name>
    <dbReference type="NCBI Taxonomy" id="92480"/>
    <lineage>
        <taxon>Eukaryota</taxon>
        <taxon>Viridiplantae</taxon>
        <taxon>Streptophyta</taxon>
        <taxon>Embryophyta</taxon>
        <taxon>Tracheophyta</taxon>
        <taxon>Spermatophyta</taxon>
        <taxon>Magnoliopsida</taxon>
        <taxon>eudicotyledons</taxon>
        <taxon>Gunneridae</taxon>
        <taxon>Pentapetalae</taxon>
        <taxon>rosids</taxon>
        <taxon>fabids</taxon>
        <taxon>Fabales</taxon>
        <taxon>Fabaceae</taxon>
        <taxon>Papilionoideae</taxon>
        <taxon>50 kb inversion clade</taxon>
        <taxon>NPAAA clade</taxon>
        <taxon>indigoferoid/millettioid clade</taxon>
        <taxon>Phaseoleae</taxon>
        <taxon>Sphenostylis</taxon>
    </lineage>
</organism>
<sequence>MAVGVSNTSIMKNLANANIFSIHHHTLHAYTWGLDGSEVANKHGDNYIKEIVLKTEKLRTASLIFNATFSREHLTT</sequence>
<dbReference type="EMBL" id="OY731406">
    <property type="protein sequence ID" value="CAJ1973756.1"/>
    <property type="molecule type" value="Genomic_DNA"/>
</dbReference>
<protein>
    <submittedName>
        <fullName evidence="1">Uncharacterized protein</fullName>
    </submittedName>
</protein>
<keyword evidence="2" id="KW-1185">Reference proteome</keyword>
<dbReference type="AlphaFoldDB" id="A0AA86TCB5"/>
<dbReference type="Proteomes" id="UP001189624">
    <property type="component" value="Chromosome 9"/>
</dbReference>
<evidence type="ECO:0000313" key="1">
    <source>
        <dbReference type="EMBL" id="CAJ1973756.1"/>
    </source>
</evidence>